<dbReference type="EMBL" id="LR134355">
    <property type="protein sequence ID" value="VEG47196.1"/>
    <property type="molecule type" value="Genomic_DNA"/>
</dbReference>
<evidence type="ECO:0000256" key="7">
    <source>
        <dbReference type="ARBA" id="ARBA00023136"/>
    </source>
</evidence>
<keyword evidence="7 8" id="KW-0472">Membrane</keyword>
<evidence type="ECO:0000313" key="10">
    <source>
        <dbReference type="EMBL" id="VEG47196.1"/>
    </source>
</evidence>
<dbReference type="GO" id="GO:0006865">
    <property type="term" value="P:amino acid transport"/>
    <property type="evidence" value="ECO:0007669"/>
    <property type="project" value="UniProtKB-KW"/>
</dbReference>
<evidence type="ECO:0000256" key="2">
    <source>
        <dbReference type="ARBA" id="ARBA00022448"/>
    </source>
</evidence>
<dbReference type="Proteomes" id="UP000282551">
    <property type="component" value="Chromosome"/>
</dbReference>
<keyword evidence="11" id="KW-1185">Reference proteome</keyword>
<reference evidence="10 11" key="1">
    <citation type="submission" date="2018-12" db="EMBL/GenBank/DDBJ databases">
        <authorList>
            <consortium name="Pathogen Informatics"/>
        </authorList>
    </citation>
    <scope>NUCLEOTIDE SEQUENCE [LARGE SCALE GENOMIC DNA]</scope>
    <source>
        <strain evidence="10 11">NCTC10485</strain>
    </source>
</reference>
<evidence type="ECO:0000256" key="3">
    <source>
        <dbReference type="ARBA" id="ARBA00022475"/>
    </source>
</evidence>
<keyword evidence="3" id="KW-1003">Cell membrane</keyword>
<dbReference type="GO" id="GO:0043190">
    <property type="term" value="C:ATP-binding cassette (ABC) transporter complex"/>
    <property type="evidence" value="ECO:0007669"/>
    <property type="project" value="InterPro"/>
</dbReference>
<keyword evidence="5" id="KW-0029">Amino-acid transport</keyword>
<evidence type="ECO:0000256" key="6">
    <source>
        <dbReference type="ARBA" id="ARBA00022989"/>
    </source>
</evidence>
<dbReference type="PROSITE" id="PS50928">
    <property type="entry name" value="ABC_TM1"/>
    <property type="match status" value="1"/>
</dbReference>
<dbReference type="CDD" id="cd06261">
    <property type="entry name" value="TM_PBP2"/>
    <property type="match status" value="1"/>
</dbReference>
<evidence type="ECO:0000256" key="5">
    <source>
        <dbReference type="ARBA" id="ARBA00022970"/>
    </source>
</evidence>
<dbReference type="GO" id="GO:0022857">
    <property type="term" value="F:transmembrane transporter activity"/>
    <property type="evidence" value="ECO:0007669"/>
    <property type="project" value="InterPro"/>
</dbReference>
<feature type="transmembrane region" description="Helical" evidence="8">
    <location>
        <begin position="169"/>
        <end position="186"/>
    </location>
</feature>
<evidence type="ECO:0000259" key="9">
    <source>
        <dbReference type="PROSITE" id="PS50928"/>
    </source>
</evidence>
<proteinExistence type="inferred from homology"/>
<keyword evidence="6 8" id="KW-1133">Transmembrane helix</keyword>
<comment type="similarity">
    <text evidence="8">Belongs to the binding-protein-dependent transport system permease family.</text>
</comment>
<feature type="transmembrane region" description="Helical" evidence="8">
    <location>
        <begin position="192"/>
        <end position="214"/>
    </location>
</feature>
<evidence type="ECO:0000256" key="8">
    <source>
        <dbReference type="RuleBase" id="RU363032"/>
    </source>
</evidence>
<sequence>MNGTERRLWNWDYTWEVLPELVKAFLKLTLGITAAAAVVAIVLGLLFALGRRADASWISWPTYWVVEFIRSTPIPIQLFFVYFGLPVVGVQLSALVTGIAVLGVHYAAYMSEVYRAGIDAIPKGQWEACTALSLSPRRTWIGVILPQVVRRILPSTGNQIIALFKETPFLIVIGVAEMVTVANQFGGQNYRYIEPITVAGLIFLLASYPTSVLMRRLETRLAR</sequence>
<evidence type="ECO:0000256" key="1">
    <source>
        <dbReference type="ARBA" id="ARBA00004651"/>
    </source>
</evidence>
<dbReference type="Pfam" id="PF00528">
    <property type="entry name" value="BPD_transp_1"/>
    <property type="match status" value="1"/>
</dbReference>
<keyword evidence="4 8" id="KW-0812">Transmembrane</keyword>
<protein>
    <submittedName>
        <fullName evidence="10">ABC amino acid transporter, permease component</fullName>
    </submittedName>
</protein>
<dbReference type="InterPro" id="IPR043429">
    <property type="entry name" value="ArtM/GltK/GlnP/TcyL/YhdX-like"/>
</dbReference>
<feature type="transmembrane region" description="Helical" evidence="8">
    <location>
        <begin position="28"/>
        <end position="50"/>
    </location>
</feature>
<dbReference type="PANTHER" id="PTHR30614:SF0">
    <property type="entry name" value="L-CYSTINE TRANSPORT SYSTEM PERMEASE PROTEIN TCYL"/>
    <property type="match status" value="1"/>
</dbReference>
<dbReference type="InterPro" id="IPR014341">
    <property type="entry name" value="Ectoine_EhuD"/>
</dbReference>
<keyword evidence="2 8" id="KW-0813">Transport</keyword>
<dbReference type="NCBIfam" id="TIGR01726">
    <property type="entry name" value="HEQRo_perm_3TM"/>
    <property type="match status" value="1"/>
</dbReference>
<evidence type="ECO:0000256" key="4">
    <source>
        <dbReference type="ARBA" id="ARBA00022692"/>
    </source>
</evidence>
<dbReference type="RefSeq" id="WP_126333126.1">
    <property type="nucleotide sequence ID" value="NZ_AP022604.1"/>
</dbReference>
<dbReference type="PANTHER" id="PTHR30614">
    <property type="entry name" value="MEMBRANE COMPONENT OF AMINO ACID ABC TRANSPORTER"/>
    <property type="match status" value="1"/>
</dbReference>
<feature type="transmembrane region" description="Helical" evidence="8">
    <location>
        <begin position="89"/>
        <end position="109"/>
    </location>
</feature>
<evidence type="ECO:0000313" key="11">
    <source>
        <dbReference type="Proteomes" id="UP000282551"/>
    </source>
</evidence>
<accession>A0A3S5EI93</accession>
<dbReference type="InterPro" id="IPR035906">
    <property type="entry name" value="MetI-like_sf"/>
</dbReference>
<name>A0A3S5EI93_MYCCI</name>
<comment type="subcellular location">
    <subcellularLocation>
        <location evidence="1 8">Cell membrane</location>
        <topology evidence="1 8">Multi-pass membrane protein</topology>
    </subcellularLocation>
</comment>
<dbReference type="InterPro" id="IPR000515">
    <property type="entry name" value="MetI-like"/>
</dbReference>
<dbReference type="NCBIfam" id="TIGR03003">
    <property type="entry name" value="ectoine_ehuD"/>
    <property type="match status" value="1"/>
</dbReference>
<dbReference type="InterPro" id="IPR010065">
    <property type="entry name" value="AA_ABC_transptr_permease_3TM"/>
</dbReference>
<dbReference type="SUPFAM" id="SSF161098">
    <property type="entry name" value="MetI-like"/>
    <property type="match status" value="1"/>
</dbReference>
<dbReference type="Gene3D" id="1.10.3720.10">
    <property type="entry name" value="MetI-like"/>
    <property type="match status" value="1"/>
</dbReference>
<dbReference type="AlphaFoldDB" id="A0A3S5EI93"/>
<feature type="domain" description="ABC transmembrane type-1" evidence="9">
    <location>
        <begin position="26"/>
        <end position="214"/>
    </location>
</feature>
<gene>
    <name evidence="10" type="primary">artQ_1</name>
    <name evidence="10" type="ORF">NCTC10485_01479</name>
</gene>
<organism evidence="10 11">
    <name type="scientific">Mycolicibacterium chitae</name>
    <name type="common">Mycobacterium chitae</name>
    <dbReference type="NCBI Taxonomy" id="1792"/>
    <lineage>
        <taxon>Bacteria</taxon>
        <taxon>Bacillati</taxon>
        <taxon>Actinomycetota</taxon>
        <taxon>Actinomycetes</taxon>
        <taxon>Mycobacteriales</taxon>
        <taxon>Mycobacteriaceae</taxon>
        <taxon>Mycolicibacterium</taxon>
    </lineage>
</organism>
<dbReference type="OrthoDB" id="9814902at2"/>